<evidence type="ECO:0000313" key="1">
    <source>
        <dbReference type="EMBL" id="VDN50441.1"/>
    </source>
</evidence>
<name>A0A0N4UA91_DRAME</name>
<organism evidence="2 4">
    <name type="scientific">Dracunculus medinensis</name>
    <name type="common">Guinea worm</name>
    <dbReference type="NCBI Taxonomy" id="318479"/>
    <lineage>
        <taxon>Eukaryota</taxon>
        <taxon>Metazoa</taxon>
        <taxon>Ecdysozoa</taxon>
        <taxon>Nematoda</taxon>
        <taxon>Chromadorea</taxon>
        <taxon>Rhabditida</taxon>
        <taxon>Spirurina</taxon>
        <taxon>Dracunculoidea</taxon>
        <taxon>Dracunculidae</taxon>
        <taxon>Dracunculus</taxon>
    </lineage>
</organism>
<evidence type="ECO:0000313" key="4">
    <source>
        <dbReference type="WBParaSite" id="DME_0000405001-mRNA-1"/>
    </source>
</evidence>
<reference evidence="1 3" key="2">
    <citation type="submission" date="2018-11" db="EMBL/GenBank/DDBJ databases">
        <authorList>
            <consortium name="Pathogen Informatics"/>
        </authorList>
    </citation>
    <scope>NUCLEOTIDE SEQUENCE [LARGE SCALE GENOMIC DNA]</scope>
</reference>
<protein>
    <submittedName>
        <fullName evidence="1 4">Uncharacterized protein</fullName>
    </submittedName>
</protein>
<proteinExistence type="predicted"/>
<evidence type="ECO:0000313" key="3">
    <source>
        <dbReference type="Proteomes" id="UP000274756"/>
    </source>
</evidence>
<evidence type="ECO:0000313" key="2">
    <source>
        <dbReference type="Proteomes" id="UP000038040"/>
    </source>
</evidence>
<accession>A0A0N4UA91</accession>
<keyword evidence="3" id="KW-1185">Reference proteome</keyword>
<dbReference type="Proteomes" id="UP000038040">
    <property type="component" value="Unplaced"/>
</dbReference>
<reference evidence="4" key="1">
    <citation type="submission" date="2017-02" db="UniProtKB">
        <authorList>
            <consortium name="WormBaseParasite"/>
        </authorList>
    </citation>
    <scope>IDENTIFICATION</scope>
</reference>
<dbReference type="Proteomes" id="UP000274756">
    <property type="component" value="Unassembled WGS sequence"/>
</dbReference>
<sequence>MDFNNFVIEGLNFAKRLTSRKSSAGTPDLDLSLRIRIRIIVVTLGRMSSLAIPRAAYNVITFRGLV</sequence>
<dbReference type="AlphaFoldDB" id="A0A0N4UA91"/>
<gene>
    <name evidence="1" type="ORF">DME_LOCUS414</name>
</gene>
<dbReference type="EMBL" id="UYYG01000003">
    <property type="protein sequence ID" value="VDN50441.1"/>
    <property type="molecule type" value="Genomic_DNA"/>
</dbReference>
<dbReference type="WBParaSite" id="DME_0000405001-mRNA-1">
    <property type="protein sequence ID" value="DME_0000405001-mRNA-1"/>
    <property type="gene ID" value="DME_0000405001"/>
</dbReference>